<dbReference type="InterPro" id="IPR043502">
    <property type="entry name" value="DNA/RNA_pol_sf"/>
</dbReference>
<dbReference type="Gene3D" id="3.60.10.10">
    <property type="entry name" value="Endonuclease/exonuclease/phosphatase"/>
    <property type="match status" value="1"/>
</dbReference>
<reference evidence="3" key="1">
    <citation type="submission" date="2021-02" db="EMBL/GenBank/DDBJ databases">
        <authorList>
            <person name="Nowell W R."/>
        </authorList>
    </citation>
    <scope>NUCLEOTIDE SEQUENCE</scope>
</reference>
<evidence type="ECO:0000313" key="4">
    <source>
        <dbReference type="Proteomes" id="UP000663866"/>
    </source>
</evidence>
<dbReference type="InterPro" id="IPR000477">
    <property type="entry name" value="RT_dom"/>
</dbReference>
<gene>
    <name evidence="3" type="ORF">OVN521_LOCUS27531</name>
</gene>
<name>A0A820CKU0_9BILA</name>
<keyword evidence="4" id="KW-1185">Reference proteome</keyword>
<protein>
    <recommendedName>
        <fullName evidence="2">Reverse transcriptase domain-containing protein</fullName>
    </recommendedName>
</protein>
<evidence type="ECO:0000259" key="2">
    <source>
        <dbReference type="PROSITE" id="PS50878"/>
    </source>
</evidence>
<dbReference type="Pfam" id="PF00078">
    <property type="entry name" value="RVT_1"/>
    <property type="match status" value="1"/>
</dbReference>
<sequence length="686" mass="79158">MCKNEPKCAQCDGKHHSLDNQCQVIKEYKDQLKEDVEDAIQKGLLQRLSLQEKSPMPMYEHRDQDFPPLTTSDNHSKKMEYCATTYIRYRKTFESINDNLAKLIDSNKRLENKVDLLSSSMKTVTLDTQLNQAVLADTINIMKDFIQYFIPATLTSGKSERVSLVPVANEFYNRFHVASTRLINGFQLNHQVQLIPTSHKNNIVQTDQQSSSIYKSTQNAKDEAMRRLNTWNFSTKDQKLVLSLRDEWYTGRTLNTVLEEWEKVGIAFLRNQNEYIKILCYNVEGWGTRAAEAIDLVYKVQASICIFTEVEELWNTCRLPYFNTFYQKGTNKNGGVCIAVGKHLKATRIEVNIPNTIIIDITGLSEPVRIIGIYWPTSQQRDLDEIQPFVIEGTILSGDFNATVKEWNSPITDRRGACPKKSAGLDLVSNFIIKKLPPSYIECLAKCFNRWLNGCRYPDDWKIAKIITLNKLKSGIPKCEQTRPISLLATHSKLFEKVLLLRIRHWAETNRLVPPEQSGFRPKCLLPTRVLSIYQEVKNNMAANIPTFALYVDYQKAYDRVWHAALICKLEEMGLPLNLLKMTNSWLKDRKAYVEYGEITSKIFNINIGLPQGSSLSPYLFIVFHSDLTNYLAAHSYHLFADDQCVLIKPPIMKKLGSMIDYLEKEERYLFLFDRDFIHHHLVVKC</sequence>
<dbReference type="PROSITE" id="PS50878">
    <property type="entry name" value="RT_POL"/>
    <property type="match status" value="1"/>
</dbReference>
<proteinExistence type="predicted"/>
<dbReference type="PANTHER" id="PTHR19446">
    <property type="entry name" value="REVERSE TRANSCRIPTASES"/>
    <property type="match status" value="1"/>
</dbReference>
<evidence type="ECO:0000256" key="1">
    <source>
        <dbReference type="SAM" id="Coils"/>
    </source>
</evidence>
<dbReference type="CDD" id="cd01650">
    <property type="entry name" value="RT_nLTR_like"/>
    <property type="match status" value="1"/>
</dbReference>
<dbReference type="InterPro" id="IPR036691">
    <property type="entry name" value="Endo/exonu/phosph_ase_sf"/>
</dbReference>
<dbReference type="SUPFAM" id="SSF56672">
    <property type="entry name" value="DNA/RNA polymerases"/>
    <property type="match status" value="1"/>
</dbReference>
<feature type="coiled-coil region" evidence="1">
    <location>
        <begin position="93"/>
        <end position="120"/>
    </location>
</feature>
<organism evidence="3 4">
    <name type="scientific">Rotaria magnacalcarata</name>
    <dbReference type="NCBI Taxonomy" id="392030"/>
    <lineage>
        <taxon>Eukaryota</taxon>
        <taxon>Metazoa</taxon>
        <taxon>Spiralia</taxon>
        <taxon>Gnathifera</taxon>
        <taxon>Rotifera</taxon>
        <taxon>Eurotatoria</taxon>
        <taxon>Bdelloidea</taxon>
        <taxon>Philodinida</taxon>
        <taxon>Philodinidae</taxon>
        <taxon>Rotaria</taxon>
    </lineage>
</organism>
<accession>A0A820CKU0</accession>
<evidence type="ECO:0000313" key="3">
    <source>
        <dbReference type="EMBL" id="CAF4222710.1"/>
    </source>
</evidence>
<feature type="domain" description="Reverse transcriptase" evidence="2">
    <location>
        <begin position="450"/>
        <end position="686"/>
    </location>
</feature>
<comment type="caution">
    <text evidence="3">The sequence shown here is derived from an EMBL/GenBank/DDBJ whole genome shotgun (WGS) entry which is preliminary data.</text>
</comment>
<dbReference type="SUPFAM" id="SSF56219">
    <property type="entry name" value="DNase I-like"/>
    <property type="match status" value="1"/>
</dbReference>
<keyword evidence="1" id="KW-0175">Coiled coil</keyword>
<dbReference type="Proteomes" id="UP000663866">
    <property type="component" value="Unassembled WGS sequence"/>
</dbReference>
<dbReference type="AlphaFoldDB" id="A0A820CKU0"/>
<dbReference type="EMBL" id="CAJOBG010007641">
    <property type="protein sequence ID" value="CAF4222710.1"/>
    <property type="molecule type" value="Genomic_DNA"/>
</dbReference>